<accession>A0ABP0U7B6</accession>
<dbReference type="InterPro" id="IPR043502">
    <property type="entry name" value="DNA/RNA_pol_sf"/>
</dbReference>
<reference evidence="3" key="1">
    <citation type="submission" date="2024-02" db="EMBL/GenBank/DDBJ databases">
        <authorList>
            <consortium name="ELIXIR-Norway"/>
            <consortium name="Elixir Norway"/>
        </authorList>
    </citation>
    <scope>NUCLEOTIDE SEQUENCE</scope>
</reference>
<protein>
    <recommendedName>
        <fullName evidence="2">DNA-directed DNA polymerase family A palm domain-containing protein</fullName>
    </recommendedName>
</protein>
<dbReference type="Gene3D" id="3.30.420.10">
    <property type="entry name" value="Ribonuclease H-like superfamily/Ribonuclease H"/>
    <property type="match status" value="1"/>
</dbReference>
<dbReference type="PANTHER" id="PTHR10133:SF27">
    <property type="entry name" value="DNA POLYMERASE NU"/>
    <property type="match status" value="1"/>
</dbReference>
<sequence length="1351" mass="149058">MATVSMHATVTTALGGGLEVSVPQRLLPRPSPLVCNKNSSLSTTAAAAAAHEPARTLSTSAVSENAGGSSELQPDWHLGKVYSTSISRSPWLGASFSTGTIYSRTFSGGMPYRSLDCISPGRYEHNYMFQFNACTCSKFGAVANGHTTVAAKNDRPKSLVGWSSYPTETPPYYWKGREDATLLGIRKSVSRRLKPAASLAQYSTDTEIYHQHQSEMSQQGPVQTMLMDITPSSNTGSAWGTPARSTSRTVRLTYQVRSKTGDVSGPASLPQFSRRSSYLNANNHSSQISQARQLSEVRMSSPQAAHNTMKSSTREAWERAAEKLGWSSTKASSASSLGGKTRDFARASVAAKQMEGFVPSFESIELESKIGDSLSGYEIEMLDEEQELQLPPSCYDLPEEEEAEFFKLGGEGRRWIDRSRVSLQRGWVTSAEQSGKTRGWVETKRANKAVIENRGIGRRPIERASVMSTGNSWETTSKPIQRGRRLIENVGVPQKQVDVAISEPVRRGRGSSERVLGLPQKQAKHAIIEPTGNLDVIEVEESAPDTSAVKATNAGEPFLNKTVMVIDTLEKAKVVLEQLMGEYRHLVHACDTEVAGIDVKKESPVGHGCITCLSIYCGPSGNFGEGKNCLWIDVLDGGEDVLRAFKCYFEDPSIKKVWHNYSFDKHILSRHGIHAQGFYADTMHLARLWDSARRGTQGGYSLEALTSDEKVMDGLVGVLDKNGEMVAGKRSMKTLFGKANIRKDGTPGKLRVIPPVEELQRAEDSRELWIHYSAYDAVCTFNLWQSLQEKLKRTPWKVVGLGMDGSMYDFYEEYWQPFGELLVKMEADGMLVDCNHLAEIEKIALSQQKLSVSRFRKWAAKYCPDAALMNVGSDAQIRQLLWGGVTNRKDAGEMLPKERVFNVPNTDGFIEEGKKVPKKTRPICIRGIDVEIPIDAYTAAGWPAVGGAAMKALAGKVAIEYSDLDSDSDLDLPEDVVESEALLTSAGVEGEQEEDISVYGKAYAAFGGGQEGKEACMALAALCEVASINTLISNFIQPLQGGDIKSVKDGRVHCSININTETGRLSARRPSLQNQPALEKDRYKIRQAFVASPGKSLIVADYGQLELRILAHLAKCRSMKEAFIAGGDFHSRTAMNMYTHVREAVENGRVLLEWKGEDKPPVPLLKDMFASERRKAKMLNFSIAYGKTAMGLSKDWKVSVDEAKQTVNLWYSDRPEVLAWQQERREEAHQTLRVHTLLGRTRHLPDVNSHNKLMRSHMERAAINTPVQGSAADVAMCAMLEINRSEALQELGWKLLLQVHDEVILEGPEESAEIAKDLVVHAMMHPFNGKNFLDIELAVDANFAGNWYAAK</sequence>
<dbReference type="InterPro" id="IPR036397">
    <property type="entry name" value="RNaseH_sf"/>
</dbReference>
<dbReference type="InterPro" id="IPR001098">
    <property type="entry name" value="DNA-dir_DNA_pol_A_palm_dom"/>
</dbReference>
<evidence type="ECO:0000259" key="2">
    <source>
        <dbReference type="SMART" id="SM00482"/>
    </source>
</evidence>
<dbReference type="Pfam" id="PF01612">
    <property type="entry name" value="DNA_pol_A_exo1"/>
    <property type="match status" value="1"/>
</dbReference>
<dbReference type="InterPro" id="IPR012337">
    <property type="entry name" value="RNaseH-like_sf"/>
</dbReference>
<dbReference type="SUPFAM" id="SSF56672">
    <property type="entry name" value="DNA/RNA polymerases"/>
    <property type="match status" value="1"/>
</dbReference>
<evidence type="ECO:0000256" key="1">
    <source>
        <dbReference type="ARBA" id="ARBA00022705"/>
    </source>
</evidence>
<proteinExistence type="predicted"/>
<dbReference type="Gene3D" id="1.10.150.20">
    <property type="entry name" value="5' to 3' exonuclease, C-terminal subdomain"/>
    <property type="match status" value="1"/>
</dbReference>
<dbReference type="InterPro" id="IPR002562">
    <property type="entry name" value="3'-5'_exonuclease_dom"/>
</dbReference>
<gene>
    <name evidence="3" type="ORF">CSSPTR1EN2_LOCUS12225</name>
</gene>
<dbReference type="SUPFAM" id="SSF53098">
    <property type="entry name" value="Ribonuclease H-like"/>
    <property type="match status" value="1"/>
</dbReference>
<keyword evidence="1" id="KW-0235">DNA replication</keyword>
<dbReference type="EMBL" id="OZ019894">
    <property type="protein sequence ID" value="CAK9214425.1"/>
    <property type="molecule type" value="Genomic_DNA"/>
</dbReference>
<keyword evidence="4" id="KW-1185">Reference proteome</keyword>
<evidence type="ECO:0000313" key="3">
    <source>
        <dbReference type="EMBL" id="CAK9214425.1"/>
    </source>
</evidence>
<organism evidence="3 4">
    <name type="scientific">Sphagnum troendelagicum</name>
    <dbReference type="NCBI Taxonomy" id="128251"/>
    <lineage>
        <taxon>Eukaryota</taxon>
        <taxon>Viridiplantae</taxon>
        <taxon>Streptophyta</taxon>
        <taxon>Embryophyta</taxon>
        <taxon>Bryophyta</taxon>
        <taxon>Sphagnophytina</taxon>
        <taxon>Sphagnopsida</taxon>
        <taxon>Sphagnales</taxon>
        <taxon>Sphagnaceae</taxon>
        <taxon>Sphagnum</taxon>
    </lineage>
</organism>
<dbReference type="Proteomes" id="UP001497512">
    <property type="component" value="Chromosome 2"/>
</dbReference>
<dbReference type="CDD" id="cd08640">
    <property type="entry name" value="DNA_pol_A_plastid_like"/>
    <property type="match status" value="1"/>
</dbReference>
<dbReference type="PRINTS" id="PR00868">
    <property type="entry name" value="DNAPOLI"/>
</dbReference>
<dbReference type="Gene3D" id="3.30.70.370">
    <property type="match status" value="1"/>
</dbReference>
<dbReference type="SMART" id="SM00482">
    <property type="entry name" value="POLAc"/>
    <property type="match status" value="1"/>
</dbReference>
<name>A0ABP0U7B6_9BRYO</name>
<dbReference type="InterPro" id="IPR002298">
    <property type="entry name" value="DNA_polymerase_A"/>
</dbReference>
<dbReference type="PANTHER" id="PTHR10133">
    <property type="entry name" value="DNA POLYMERASE I"/>
    <property type="match status" value="1"/>
</dbReference>
<evidence type="ECO:0000313" key="4">
    <source>
        <dbReference type="Proteomes" id="UP001497512"/>
    </source>
</evidence>
<feature type="domain" description="DNA-directed DNA polymerase family A palm" evidence="2">
    <location>
        <begin position="1084"/>
        <end position="1311"/>
    </location>
</feature>
<dbReference type="CDD" id="cd06139">
    <property type="entry name" value="DNA_polA_I_Ecoli_like_exo"/>
    <property type="match status" value="1"/>
</dbReference>
<dbReference type="Pfam" id="PF00476">
    <property type="entry name" value="DNA_pol_A"/>
    <property type="match status" value="1"/>
</dbReference>